<dbReference type="Proteomes" id="UP000193346">
    <property type="component" value="Unassembled WGS sequence"/>
</dbReference>
<evidence type="ECO:0000256" key="1">
    <source>
        <dbReference type="SAM" id="Phobius"/>
    </source>
</evidence>
<reference evidence="2 3" key="1">
    <citation type="submission" date="2017-01" db="EMBL/GenBank/DDBJ databases">
        <authorList>
            <person name="Wolfgang W.J."/>
            <person name="Cole J."/>
            <person name="Wroblewski D."/>
            <person name="Mcginnis J."/>
            <person name="Musser K.A."/>
        </authorList>
    </citation>
    <scope>NUCLEOTIDE SEQUENCE [LARGE SCALE GENOMIC DNA]</scope>
    <source>
        <strain evidence="2 3">93087</strain>
    </source>
</reference>
<keyword evidence="1" id="KW-0812">Transmembrane</keyword>
<comment type="caution">
    <text evidence="2">The sequence shown here is derived from an EMBL/GenBank/DDBJ whole genome shotgun (WGS) entry which is preliminary data.</text>
</comment>
<evidence type="ECO:0000313" key="2">
    <source>
        <dbReference type="EMBL" id="OSI34163.1"/>
    </source>
</evidence>
<gene>
    <name evidence="2" type="ORF">BV913_07560</name>
</gene>
<protein>
    <submittedName>
        <fullName evidence="2">Uncharacterized protein</fullName>
    </submittedName>
</protein>
<organism evidence="2 3">
    <name type="scientific">Neisseria dumasiana</name>
    <dbReference type="NCBI Taxonomy" id="1931275"/>
    <lineage>
        <taxon>Bacteria</taxon>
        <taxon>Pseudomonadati</taxon>
        <taxon>Pseudomonadota</taxon>
        <taxon>Betaproteobacteria</taxon>
        <taxon>Neisseriales</taxon>
        <taxon>Neisseriaceae</taxon>
        <taxon>Neisseria</taxon>
    </lineage>
</organism>
<keyword evidence="3" id="KW-1185">Reference proteome</keyword>
<dbReference type="EMBL" id="MTAC01000017">
    <property type="protein sequence ID" value="OSI34163.1"/>
    <property type="molecule type" value="Genomic_DNA"/>
</dbReference>
<accession>A0ABX3WKA4</accession>
<keyword evidence="1" id="KW-0472">Membrane</keyword>
<name>A0ABX3WKA4_9NEIS</name>
<evidence type="ECO:0000313" key="3">
    <source>
        <dbReference type="Proteomes" id="UP000193346"/>
    </source>
</evidence>
<sequence length="110" mass="13331">MKLIGALLLLLCSFGYFLIGLLFYMNKGVNYGFYLNDFIFWNKNIFYASFFIGFFLAKLSKFLNIRYLNNVEHKNLWVNLFQEITFFIVYSCLFLNLNSLFWMLVFTFRR</sequence>
<feature type="transmembrane region" description="Helical" evidence="1">
    <location>
        <begin position="84"/>
        <end position="108"/>
    </location>
</feature>
<feature type="transmembrane region" description="Helical" evidence="1">
    <location>
        <begin position="45"/>
        <end position="63"/>
    </location>
</feature>
<keyword evidence="1" id="KW-1133">Transmembrane helix</keyword>
<feature type="transmembrane region" description="Helical" evidence="1">
    <location>
        <begin position="7"/>
        <end position="25"/>
    </location>
</feature>
<proteinExistence type="predicted"/>